<dbReference type="OrthoDB" id="9776368at2"/>
<dbReference type="SFLD" id="SFLDS00003">
    <property type="entry name" value="Haloacid_Dehalogenase"/>
    <property type="match status" value="1"/>
</dbReference>
<accession>A0A2L2BNJ0</accession>
<keyword evidence="2" id="KW-1185">Reference proteome</keyword>
<dbReference type="InterPro" id="IPR041492">
    <property type="entry name" value="HAD_2"/>
</dbReference>
<name>A0A2L2BNJ0_9MICO</name>
<sequence length="226" mass="24970">MSDYKTILLDLDGTLVDSAPGITQSIAHTLRTMGLPVPPMSELLHWVGPPLPQSFARLAGLDPQGVDEAISIYREQYLNVGAYDSKLFDGTGALLRDLKERGHHLALATSKPWTPAVLMLEHFTLVRFFDVIATAADDESRGAKHEVIEDALAGLREKGLPTESMLMVGDRIHDVEGARTHGLDTAIVQWGYGTPEEWEKAHHKIATPRQLRQLLGLPAQFEHTVR</sequence>
<dbReference type="EMBL" id="CP026923">
    <property type="protein sequence ID" value="AVG23208.1"/>
    <property type="molecule type" value="Genomic_DNA"/>
</dbReference>
<keyword evidence="1" id="KW-0378">Hydrolase</keyword>
<evidence type="ECO:0000313" key="1">
    <source>
        <dbReference type="EMBL" id="AVG23208.1"/>
    </source>
</evidence>
<dbReference type="Gene3D" id="1.10.150.240">
    <property type="entry name" value="Putative phosphatase, domain 2"/>
    <property type="match status" value="1"/>
</dbReference>
<dbReference type="Gene3D" id="3.40.50.1000">
    <property type="entry name" value="HAD superfamily/HAD-like"/>
    <property type="match status" value="1"/>
</dbReference>
<dbReference type="PANTHER" id="PTHR43434">
    <property type="entry name" value="PHOSPHOGLYCOLATE PHOSPHATASE"/>
    <property type="match status" value="1"/>
</dbReference>
<dbReference type="Proteomes" id="UP000243077">
    <property type="component" value="Chromosome"/>
</dbReference>
<dbReference type="InterPro" id="IPR023198">
    <property type="entry name" value="PGP-like_dom2"/>
</dbReference>
<protein>
    <submittedName>
        <fullName evidence="1">Haloacid dehydrogenase-like hydrolase</fullName>
    </submittedName>
</protein>
<dbReference type="KEGG" id="psai:C3B54_11205"/>
<organism evidence="1 2">
    <name type="scientific">Pontimonas salivibrio</name>
    <dbReference type="NCBI Taxonomy" id="1159327"/>
    <lineage>
        <taxon>Bacteria</taxon>
        <taxon>Bacillati</taxon>
        <taxon>Actinomycetota</taxon>
        <taxon>Actinomycetes</taxon>
        <taxon>Micrococcales</taxon>
        <taxon>Microbacteriaceae</taxon>
        <taxon>Pontimonas</taxon>
    </lineage>
</organism>
<dbReference type="GO" id="GO:0005829">
    <property type="term" value="C:cytosol"/>
    <property type="evidence" value="ECO:0007669"/>
    <property type="project" value="TreeGrafter"/>
</dbReference>
<evidence type="ECO:0000313" key="2">
    <source>
        <dbReference type="Proteomes" id="UP000243077"/>
    </source>
</evidence>
<gene>
    <name evidence="1" type="ORF">C3B54_11205</name>
</gene>
<dbReference type="InterPro" id="IPR036412">
    <property type="entry name" value="HAD-like_sf"/>
</dbReference>
<dbReference type="SUPFAM" id="SSF56784">
    <property type="entry name" value="HAD-like"/>
    <property type="match status" value="1"/>
</dbReference>
<dbReference type="InterPro" id="IPR050155">
    <property type="entry name" value="HAD-like_hydrolase_sf"/>
</dbReference>
<dbReference type="SFLD" id="SFLDG01129">
    <property type="entry name" value="C1.5:_HAD__Beta-PGM__Phosphata"/>
    <property type="match status" value="1"/>
</dbReference>
<proteinExistence type="predicted"/>
<reference evidence="1 2" key="1">
    <citation type="submission" date="2018-02" db="EMBL/GenBank/DDBJ databases">
        <title>Complete genome of the streamlined marine actinobacterium Pontimonas salivibrio CL-TW6 adapted to coastal planktonic lifestype.</title>
        <authorList>
            <person name="Cho B.C."/>
            <person name="Hardies S.C."/>
            <person name="Jang G.I."/>
            <person name="Hwang C.Y."/>
        </authorList>
    </citation>
    <scope>NUCLEOTIDE SEQUENCE [LARGE SCALE GENOMIC DNA]</scope>
    <source>
        <strain evidence="1 2">CL-TW6</strain>
    </source>
</reference>
<dbReference type="GO" id="GO:0004713">
    <property type="term" value="F:protein tyrosine kinase activity"/>
    <property type="evidence" value="ECO:0007669"/>
    <property type="project" value="TreeGrafter"/>
</dbReference>
<dbReference type="AlphaFoldDB" id="A0A2L2BNJ0"/>
<dbReference type="GO" id="GO:0016787">
    <property type="term" value="F:hydrolase activity"/>
    <property type="evidence" value="ECO:0007669"/>
    <property type="project" value="UniProtKB-KW"/>
</dbReference>
<dbReference type="Pfam" id="PF13419">
    <property type="entry name" value="HAD_2"/>
    <property type="match status" value="1"/>
</dbReference>
<dbReference type="RefSeq" id="WP_158665454.1">
    <property type="nucleotide sequence ID" value="NZ_CP026923.1"/>
</dbReference>
<dbReference type="InterPro" id="IPR023214">
    <property type="entry name" value="HAD_sf"/>
</dbReference>
<dbReference type="PANTHER" id="PTHR43434:SF20">
    <property type="entry name" value="5'-NUCLEOTIDASE"/>
    <property type="match status" value="1"/>
</dbReference>